<dbReference type="InterPro" id="IPR036286">
    <property type="entry name" value="LexA/Signal_pep-like_sf"/>
</dbReference>
<organism evidence="3">
    <name type="scientific">Flavobacterium sp. CFS9</name>
    <dbReference type="NCBI Taxonomy" id="3143118"/>
    <lineage>
        <taxon>Bacteria</taxon>
        <taxon>Pseudomonadati</taxon>
        <taxon>Bacteroidota</taxon>
        <taxon>Flavobacteriia</taxon>
        <taxon>Flavobacteriales</taxon>
        <taxon>Flavobacteriaceae</taxon>
        <taxon>Flavobacterium</taxon>
    </lineage>
</organism>
<dbReference type="Pfam" id="PF01381">
    <property type="entry name" value="HTH_3"/>
    <property type="match status" value="1"/>
</dbReference>
<dbReference type="SUPFAM" id="SSF51306">
    <property type="entry name" value="LexA/Signal peptidase"/>
    <property type="match status" value="1"/>
</dbReference>
<dbReference type="PANTHER" id="PTHR46558">
    <property type="entry name" value="TRACRIPTIONAL REGULATORY PROTEIN-RELATED-RELATED"/>
    <property type="match status" value="1"/>
</dbReference>
<gene>
    <name evidence="3" type="ORF">CFS9_26050</name>
</gene>
<dbReference type="InterPro" id="IPR039418">
    <property type="entry name" value="LexA-like"/>
</dbReference>
<dbReference type="InterPro" id="IPR015927">
    <property type="entry name" value="Peptidase_S24_S26A/B/C"/>
</dbReference>
<dbReference type="CDD" id="cd06529">
    <property type="entry name" value="S24_LexA-like"/>
    <property type="match status" value="1"/>
</dbReference>
<reference evidence="3" key="1">
    <citation type="submission" date="2024-05" db="EMBL/GenBank/DDBJ databases">
        <title>Whole-Genome Sequence of CFS9, a Potential Fish Probiotic Isolated from the Body Surface of Silurus asotus.</title>
        <authorList>
            <person name="Kojima M."/>
            <person name="Tobioka K."/>
            <person name="Yokota K."/>
            <person name="Nakatani H."/>
            <person name="Hori K."/>
            <person name="Tamaru Y."/>
            <person name="Okazaki F."/>
        </authorList>
    </citation>
    <scope>NUCLEOTIDE SEQUENCE</scope>
    <source>
        <strain evidence="3">CFS9</strain>
    </source>
</reference>
<proteinExistence type="predicted"/>
<evidence type="ECO:0000256" key="1">
    <source>
        <dbReference type="ARBA" id="ARBA00023125"/>
    </source>
</evidence>
<dbReference type="Pfam" id="PF00717">
    <property type="entry name" value="Peptidase_S24"/>
    <property type="match status" value="1"/>
</dbReference>
<feature type="domain" description="HTH cro/C1-type" evidence="2">
    <location>
        <begin position="44"/>
        <end position="98"/>
    </location>
</feature>
<dbReference type="SUPFAM" id="SSF47413">
    <property type="entry name" value="lambda repressor-like DNA-binding domains"/>
    <property type="match status" value="1"/>
</dbReference>
<evidence type="ECO:0000259" key="2">
    <source>
        <dbReference type="PROSITE" id="PS50943"/>
    </source>
</evidence>
<dbReference type="PANTHER" id="PTHR46558:SF11">
    <property type="entry name" value="HTH-TYPE TRANSCRIPTIONAL REGULATOR XRE"/>
    <property type="match status" value="1"/>
</dbReference>
<dbReference type="SMART" id="SM00530">
    <property type="entry name" value="HTH_XRE"/>
    <property type="match status" value="1"/>
</dbReference>
<accession>A0AAT9H2L7</accession>
<protein>
    <recommendedName>
        <fullName evidence="2">HTH cro/C1-type domain-containing protein</fullName>
    </recommendedName>
</protein>
<evidence type="ECO:0000313" key="3">
    <source>
        <dbReference type="EMBL" id="BFM43964.1"/>
    </source>
</evidence>
<dbReference type="InterPro" id="IPR001387">
    <property type="entry name" value="Cro/C1-type_HTH"/>
</dbReference>
<sequence length="293" mass="33629">MCTIALAIFLFFGINKISTDNNIFHIFAVPNYNKLIMSLFSDNIRALRVKHKISQEKLAENLSITRGRYVKYEDGTSEAPYDILKKIALYFHTSIDLLLSVDIRKINIENLIKLEGNRLILPIQVDNFGENYIEIVSQRAKAGYLNGYADPEYIESLQQVSLPFLGPGKHRGFPVEGDSMPPHEDGSIIIGRYVERLGEVMDGKTYILITKNEGMVYKRLNKNKKNSLVLESDNSFYPNYEVKASDILEIWEYECNIGRSDKKQQLSETESMKELLLQVKREVMEIKNNTSNT</sequence>
<name>A0AAT9H2L7_9FLAO</name>
<dbReference type="InterPro" id="IPR010982">
    <property type="entry name" value="Lambda_DNA-bd_dom_sf"/>
</dbReference>
<dbReference type="AlphaFoldDB" id="A0AAT9H2L7"/>
<dbReference type="CDD" id="cd00093">
    <property type="entry name" value="HTH_XRE"/>
    <property type="match status" value="1"/>
</dbReference>
<dbReference type="Gene3D" id="2.10.109.10">
    <property type="entry name" value="Umud Fragment, subunit A"/>
    <property type="match status" value="1"/>
</dbReference>
<dbReference type="GO" id="GO:0003677">
    <property type="term" value="F:DNA binding"/>
    <property type="evidence" value="ECO:0007669"/>
    <property type="project" value="UniProtKB-KW"/>
</dbReference>
<dbReference type="Gene3D" id="1.10.260.40">
    <property type="entry name" value="lambda repressor-like DNA-binding domains"/>
    <property type="match status" value="1"/>
</dbReference>
<keyword evidence="1" id="KW-0238">DNA-binding</keyword>
<dbReference type="EMBL" id="AP031573">
    <property type="protein sequence ID" value="BFM43964.1"/>
    <property type="molecule type" value="Genomic_DNA"/>
</dbReference>
<dbReference type="PROSITE" id="PS50943">
    <property type="entry name" value="HTH_CROC1"/>
    <property type="match status" value="1"/>
</dbReference>